<dbReference type="InterPro" id="IPR041033">
    <property type="entry name" value="SpaA_PFL_dom_1"/>
</dbReference>
<feature type="domain" description="Collagen binding" evidence="8">
    <location>
        <begin position="791"/>
        <end position="917"/>
    </location>
</feature>
<evidence type="ECO:0000256" key="2">
    <source>
        <dbReference type="ARBA" id="ARBA00007257"/>
    </source>
</evidence>
<dbReference type="GO" id="GO:0007155">
    <property type="term" value="P:cell adhesion"/>
    <property type="evidence" value="ECO:0007669"/>
    <property type="project" value="InterPro"/>
</dbReference>
<feature type="domain" description="Collagen binding" evidence="8">
    <location>
        <begin position="938"/>
        <end position="1064"/>
    </location>
</feature>
<feature type="domain" description="SpaA-like prealbumin fold" evidence="9">
    <location>
        <begin position="1273"/>
        <end position="1359"/>
    </location>
</feature>
<keyword evidence="7" id="KW-0472">Membrane</keyword>
<feature type="transmembrane region" description="Helical" evidence="7">
    <location>
        <begin position="2243"/>
        <end position="2260"/>
    </location>
</feature>
<dbReference type="InterPro" id="IPR008966">
    <property type="entry name" value="Adhesion_dom_sf"/>
</dbReference>
<dbReference type="OrthoDB" id="2158979at2"/>
<evidence type="ECO:0000256" key="6">
    <source>
        <dbReference type="ARBA" id="ARBA00023088"/>
    </source>
</evidence>
<feature type="domain" description="Collagen binding" evidence="8">
    <location>
        <begin position="378"/>
        <end position="499"/>
    </location>
</feature>
<keyword evidence="4" id="KW-0964">Secreted</keyword>
<dbReference type="InterPro" id="IPR008456">
    <property type="entry name" value="Collagen-bd_dom"/>
</dbReference>
<dbReference type="NCBIfam" id="TIGR01167">
    <property type="entry name" value="LPXTG_anchor"/>
    <property type="match status" value="1"/>
</dbReference>
<keyword evidence="6" id="KW-0572">Peptidoglycan-anchor</keyword>
<feature type="domain" description="SpaA-like prealbumin fold" evidence="9">
    <location>
        <begin position="1937"/>
        <end position="2019"/>
    </location>
</feature>
<comment type="subcellular location">
    <subcellularLocation>
        <location evidence="1">Secreted</location>
        <location evidence="1">Cell wall</location>
        <topology evidence="1">Peptidoglycan-anchor</topology>
    </subcellularLocation>
</comment>
<evidence type="ECO:0000259" key="8">
    <source>
        <dbReference type="Pfam" id="PF05737"/>
    </source>
</evidence>
<feature type="domain" description="SpaA-like prealbumin fold" evidence="9">
    <location>
        <begin position="1557"/>
        <end position="1638"/>
    </location>
</feature>
<feature type="domain" description="SpaA-like prealbumin fold" evidence="9">
    <location>
        <begin position="1843"/>
        <end position="1929"/>
    </location>
</feature>
<dbReference type="Proteomes" id="UP000244161">
    <property type="component" value="Unassembled WGS sequence"/>
</dbReference>
<feature type="domain" description="SpaA-like prealbumin fold" evidence="9">
    <location>
        <begin position="1655"/>
        <end position="1737"/>
    </location>
</feature>
<dbReference type="RefSeq" id="WP_108031500.1">
    <property type="nucleotide sequence ID" value="NZ_QAOM01000002.1"/>
</dbReference>
<keyword evidence="12" id="KW-1185">Reference proteome</keyword>
<feature type="domain" description="SDR-like Ig" evidence="10">
    <location>
        <begin position="69"/>
        <end position="161"/>
    </location>
</feature>
<evidence type="ECO:0000259" key="10">
    <source>
        <dbReference type="Pfam" id="PF17961"/>
    </source>
</evidence>
<feature type="domain" description="SpaA-like prealbumin fold" evidence="9">
    <location>
        <begin position="2031"/>
        <end position="2116"/>
    </location>
</feature>
<dbReference type="Gene3D" id="2.60.40.1280">
    <property type="match status" value="2"/>
</dbReference>
<dbReference type="InterPro" id="IPR013783">
    <property type="entry name" value="Ig-like_fold"/>
</dbReference>
<feature type="domain" description="SpaA-like prealbumin fold" evidence="9">
    <location>
        <begin position="1749"/>
        <end position="1825"/>
    </location>
</feature>
<sequence length="2268" mass="243968">MYMKGKFRLQKIAALSLVFVLLMNTLTAALAPVFAMEMDTIPNILMDVGITDEAGNILDENQVEAGGISSSDKILINYDWSLAGVTVQEGDSYTFKLPMQLEIKEQQQGSLLSGNQTEIGTYQVELDGSVAIQFNEAAAAEADASGSLIIKAGFNETVIGNAESADLLFQLAGNEKIIQVNFATAAAEVAEPTELPEPATEEPAAEEPMMMMMAPSQALYTTGAITENIITNVKLVHRIGDTEVILNPGDEIVVDDPFESYEVAVTYNFALPDGHSYGAGSTYEISIPDVFDVLPNPESNELKAADGTVFGTFIVTNDRKIMITFNENIENRSDISGFVTLFSSFDSQYDGLAETEITIPLTDGTSITYPIKFMPSVNAIDKMGVPDKAYNAKKLTWTVDFNKGLKEVENAIVTDEAAVGEHAFTPGSLHVFKLFMNADGTIDETKTVEIMDHGFGDAFPLNLGTIDSAYRLVYQTTITDDLGQTYKNNVTLSGSNQEPISAAATVTVKRGQPLEKATTAYNGQTQKITWQAKYNYDEKSIPQAEAYLTDTFGSNQKLVSTTATDFNVYKVTINPDTGAEAGQELVTNYTVTPSATGFTLQFTDPVTTAYKIIYNTTSVKRVETNATISNTISDAFGNTKTATRNIGQGVLIKANDSSKTNYNAKTTGWTITLNSDLYTMTNVQVVDTLPVGFTPRDMVITHGGTTLAEGTGYTQSYDALTGKITINFLVPVTEKVIIKFTTDINHDLTVPETNGTHINRVNMTWTPDGTNGSGVATGSATFDPDTYTKANGFKSGSYNLATKVIDWKIGVNYNNQTLSNVVVGDVIQGNQNFDSSDIHVYPMNLTGSANGYTLGTELIRGTDYQVETFTGLTGEPAFRVKLGDISSAYLVSFQTDLQDQLVAKTYTNTASVTTDTPDSNFELKATVSPSFGGEYTGKQATQNAVNPRIVNWSVKINYAQSTVSNVVIKDTPSKNQAIQKESFKLYATTTTPTQINKGAALVEGVDYTLAFGENADGTETFTLTFLDSQIDRAYILEYNTYILFKDNGFISNDAVFTGSETKGVPTDSSVNQRIQTAGIAGGIDGKVGSLAITKVAAGSNAPLAGASFTLYDKTGQVALRTYVTGADGKAIFTNLLYGDYIVKETAAPEGYVVGIADQQTATVDAEVSTLTVSNKKIIRAVELTKTDKETGNKLAGAMFELQKQVGESYQTIANLTTDSTGTLYRGDLEAGEYRFIELIAPTGYQKNTNPIPFTITEKQTEVTKVTAENLKLGSVILTKFNEDNANETLAGAEFKLLRADGSVLFPILRTDALGAIFVENLQPGSYSFVEIKAPTAFELNAEPIIFNVIAGETTAVTVNAPNALITGSVLLTKTDGTSAEALAGVTFTLYTASNQVIATNLTTDASGKIEVENLKPGNYYFLETQAAADYQSSTQKYTFTIARNLVGTPATPVQVNATNELIPGAVVLTKVDNQSGAVLADAVFDLQDAEGTVLQAGLVTDASGKISLTDLRPGDYQLVETKAATYYKLTTDPIAFTIARSQEEVLQLTAENELIRGNVQLTKTDVDKENGPFAGAVFALQNAEGDVLQADLTTGTDGTILITGLLPGDYQLVETATVFGYDLDATPILFTIEKAATMADVKTVEVTAENELTTGSVELSKTDLDNDGAPLAGVTYDLQDAEGTVLQAGLVTDEDGKIFVEALKPGDYQFVETKAVFGYDLDETPITFTIVLGPTETVMVEAENELTTGSVELSKTDLDNEGLPLAGVTYSLQDATGKVLQAGLVTDENGKIIVEDLKPGDYQFVETKAAFGYDLDATPITFTIVLGPTETVLLEATNELTTGSVELSKTDLDNDGAPLAGVTFSLQDAEGTVLQAGLVTDENGKIIVGDLKPGDYQFVETATLFGYDLDATPIPFTIVLGPTETVMVEAENELTTGSVELIKVDRDNGKITLENVVFELRNAEGKLLQSELTTDKDGRILVSDLKPGDYQFIETKAPFGYDLDATPILFTIEKGQIETIIKTATNELTTGSVSLIKVDKLDPSHKLMGAEFSVTNEAGEVLFEGLKTDKDGKLMVENLKPGNYYFVETKAPQHYQLDKTPLAFTIVKGQEMTLTVMAKNDLITGGVVLTKVDAAKNDKVLAGAHFELQDSKGKVIRTDLVTDKDGKIWVNDLLPGDYQFVETQAPKGYERNTKPVTFTIDYSQKTVAKVTAENKQIVKTDLGNAADKGSTGSVLPNTATNTFNYLLAGIVLLVIGFFTLRKKKHPNN</sequence>
<dbReference type="Gene3D" id="2.60.40.740">
    <property type="match status" value="5"/>
</dbReference>
<keyword evidence="5" id="KW-0732">Signal</keyword>
<feature type="domain" description="SpaA-like prealbumin fold" evidence="9">
    <location>
        <begin position="1465"/>
        <end position="1548"/>
    </location>
</feature>
<feature type="domain" description="SpaA-like prealbumin fold" evidence="9">
    <location>
        <begin position="1367"/>
        <end position="1444"/>
    </location>
</feature>
<accession>A0A2T5IPZ5</accession>
<dbReference type="Pfam" id="PF17961">
    <property type="entry name" value="Big_8"/>
    <property type="match status" value="2"/>
</dbReference>
<keyword evidence="7" id="KW-0812">Transmembrane</keyword>
<dbReference type="SUPFAM" id="SSF49401">
    <property type="entry name" value="Bacterial adhesins"/>
    <property type="match status" value="7"/>
</dbReference>
<evidence type="ECO:0000259" key="9">
    <source>
        <dbReference type="Pfam" id="PF17802"/>
    </source>
</evidence>
<feature type="domain" description="Collagen binding" evidence="8">
    <location>
        <begin position="523"/>
        <end position="624"/>
    </location>
</feature>
<dbReference type="InterPro" id="IPR011252">
    <property type="entry name" value="Fibrogen-bd_dom1"/>
</dbReference>
<dbReference type="PANTHER" id="PTHR36108:SF13">
    <property type="entry name" value="COLOSSIN-B-RELATED"/>
    <property type="match status" value="1"/>
</dbReference>
<dbReference type="InterPro" id="IPR041171">
    <property type="entry name" value="SDR_Ig"/>
</dbReference>
<comment type="similarity">
    <text evidence="2">Belongs to the serine-aspartate repeat-containing protein (SDr) family.</text>
</comment>
<reference evidence="11 12" key="1">
    <citation type="submission" date="2018-04" db="EMBL/GenBank/DDBJ databases">
        <title>Genomic Encyclopedia of Archaeal and Bacterial Type Strains, Phase II (KMG-II): from individual species to whole genera.</title>
        <authorList>
            <person name="Goeker M."/>
        </authorList>
    </citation>
    <scope>NUCLEOTIDE SEQUENCE [LARGE SCALE GENOMIC DNA]</scope>
    <source>
        <strain evidence="11 12">DSM 18806</strain>
    </source>
</reference>
<organism evidence="11 12">
    <name type="scientific">Trichococcus patagoniensis</name>
    <dbReference type="NCBI Taxonomy" id="382641"/>
    <lineage>
        <taxon>Bacteria</taxon>
        <taxon>Bacillati</taxon>
        <taxon>Bacillota</taxon>
        <taxon>Bacilli</taxon>
        <taxon>Lactobacillales</taxon>
        <taxon>Carnobacteriaceae</taxon>
        <taxon>Trichococcus</taxon>
    </lineage>
</organism>
<evidence type="ECO:0000256" key="3">
    <source>
        <dbReference type="ARBA" id="ARBA00022512"/>
    </source>
</evidence>
<evidence type="ECO:0000256" key="4">
    <source>
        <dbReference type="ARBA" id="ARBA00022525"/>
    </source>
</evidence>
<comment type="caution">
    <text evidence="11">The sequence shown here is derived from an EMBL/GenBank/DDBJ whole genome shotgun (WGS) entry which is preliminary data.</text>
</comment>
<dbReference type="PANTHER" id="PTHR36108">
    <property type="entry name" value="COLOSSIN-B-RELATED"/>
    <property type="match status" value="1"/>
</dbReference>
<evidence type="ECO:0000313" key="12">
    <source>
        <dbReference type="Proteomes" id="UP000244161"/>
    </source>
</evidence>
<evidence type="ECO:0000256" key="5">
    <source>
        <dbReference type="ARBA" id="ARBA00022729"/>
    </source>
</evidence>
<name>A0A2T5IPZ5_9LACT</name>
<feature type="domain" description="SDR-like Ig" evidence="10">
    <location>
        <begin position="261"/>
        <end position="348"/>
    </location>
</feature>
<protein>
    <submittedName>
        <fullName evidence="11">LPXTG-motif cell wall-anchored protein</fullName>
    </submittedName>
</protein>
<dbReference type="SUPFAM" id="SSF49478">
    <property type="entry name" value="Cna protein B-type domain"/>
    <property type="match status" value="11"/>
</dbReference>
<feature type="domain" description="SpaA-like prealbumin fold" evidence="9">
    <location>
        <begin position="1180"/>
        <end position="1267"/>
    </location>
</feature>
<evidence type="ECO:0000256" key="1">
    <source>
        <dbReference type="ARBA" id="ARBA00004168"/>
    </source>
</evidence>
<feature type="domain" description="SpaA-like prealbumin fold" evidence="9">
    <location>
        <begin position="1088"/>
        <end position="1175"/>
    </location>
</feature>
<proteinExistence type="inferred from homology"/>
<dbReference type="Gene3D" id="2.60.40.10">
    <property type="entry name" value="Immunoglobulins"/>
    <property type="match status" value="12"/>
</dbReference>
<dbReference type="GO" id="GO:0005518">
    <property type="term" value="F:collagen binding"/>
    <property type="evidence" value="ECO:0007669"/>
    <property type="project" value="InterPro"/>
</dbReference>
<evidence type="ECO:0000256" key="7">
    <source>
        <dbReference type="SAM" id="Phobius"/>
    </source>
</evidence>
<keyword evidence="7" id="KW-1133">Transmembrane helix</keyword>
<dbReference type="Pfam" id="PF17802">
    <property type="entry name" value="SpaA"/>
    <property type="match status" value="12"/>
</dbReference>
<gene>
    <name evidence="11" type="ORF">C8U37_1026</name>
</gene>
<dbReference type="Pfam" id="PF05737">
    <property type="entry name" value="Collagen_bind"/>
    <property type="match status" value="4"/>
</dbReference>
<keyword evidence="3" id="KW-0134">Cell wall</keyword>
<dbReference type="EMBL" id="QAOM01000002">
    <property type="protein sequence ID" value="PTQ85903.1"/>
    <property type="molecule type" value="Genomic_DNA"/>
</dbReference>
<feature type="domain" description="SpaA-like prealbumin fold" evidence="9">
    <location>
        <begin position="2126"/>
        <end position="2215"/>
    </location>
</feature>
<evidence type="ECO:0000313" key="11">
    <source>
        <dbReference type="EMBL" id="PTQ85903.1"/>
    </source>
</evidence>